<accession>A0AAE1VS86</accession>
<evidence type="ECO:0000313" key="1">
    <source>
        <dbReference type="EMBL" id="KAK4371064.1"/>
    </source>
</evidence>
<gene>
    <name evidence="1" type="ORF">RND71_010539</name>
</gene>
<dbReference type="Proteomes" id="UP001291623">
    <property type="component" value="Unassembled WGS sequence"/>
</dbReference>
<keyword evidence="2" id="KW-1185">Reference proteome</keyword>
<comment type="caution">
    <text evidence="1">The sequence shown here is derived from an EMBL/GenBank/DDBJ whole genome shotgun (WGS) entry which is preliminary data.</text>
</comment>
<proteinExistence type="predicted"/>
<evidence type="ECO:0000313" key="2">
    <source>
        <dbReference type="Proteomes" id="UP001291623"/>
    </source>
</evidence>
<dbReference type="AlphaFoldDB" id="A0AAE1VS86"/>
<name>A0AAE1VS86_9SOLA</name>
<dbReference type="EMBL" id="JAVYJV010000005">
    <property type="protein sequence ID" value="KAK4371064.1"/>
    <property type="molecule type" value="Genomic_DNA"/>
</dbReference>
<sequence>MSGAHLYWNLIILNSYVVNYKLLIQNSQNMGRINMPLVEPKAVAKPKRKMEMKRDENIYIFSPPSLPFKKMKTSNFIKMPETTKFLQFLVLIGGLDWEDLEVEQQQLEEDSISDIEEIRAIEFA</sequence>
<protein>
    <submittedName>
        <fullName evidence="1">Uncharacterized protein</fullName>
    </submittedName>
</protein>
<reference evidence="1" key="1">
    <citation type="submission" date="2023-12" db="EMBL/GenBank/DDBJ databases">
        <title>Genome assembly of Anisodus tanguticus.</title>
        <authorList>
            <person name="Wang Y.-J."/>
        </authorList>
    </citation>
    <scope>NUCLEOTIDE SEQUENCE</scope>
    <source>
        <strain evidence="1">KB-2021</strain>
        <tissue evidence="1">Leaf</tissue>
    </source>
</reference>
<organism evidence="1 2">
    <name type="scientific">Anisodus tanguticus</name>
    <dbReference type="NCBI Taxonomy" id="243964"/>
    <lineage>
        <taxon>Eukaryota</taxon>
        <taxon>Viridiplantae</taxon>
        <taxon>Streptophyta</taxon>
        <taxon>Embryophyta</taxon>
        <taxon>Tracheophyta</taxon>
        <taxon>Spermatophyta</taxon>
        <taxon>Magnoliopsida</taxon>
        <taxon>eudicotyledons</taxon>
        <taxon>Gunneridae</taxon>
        <taxon>Pentapetalae</taxon>
        <taxon>asterids</taxon>
        <taxon>lamiids</taxon>
        <taxon>Solanales</taxon>
        <taxon>Solanaceae</taxon>
        <taxon>Solanoideae</taxon>
        <taxon>Hyoscyameae</taxon>
        <taxon>Anisodus</taxon>
    </lineage>
</organism>